<dbReference type="OrthoDB" id="10013584at2759"/>
<name>A0A0M3J844_ANISI</name>
<feature type="compositionally biased region" description="Low complexity" evidence="1">
    <location>
        <begin position="130"/>
        <end position="142"/>
    </location>
</feature>
<dbReference type="EMBL" id="UYRR01005635">
    <property type="protein sequence ID" value="VDK21925.1"/>
    <property type="molecule type" value="Genomic_DNA"/>
</dbReference>
<evidence type="ECO:0000313" key="4">
    <source>
        <dbReference type="WBParaSite" id="ASIM_0000374401-mRNA-1"/>
    </source>
</evidence>
<evidence type="ECO:0000256" key="1">
    <source>
        <dbReference type="SAM" id="MobiDB-lite"/>
    </source>
</evidence>
<keyword evidence="3" id="KW-1185">Reference proteome</keyword>
<organism evidence="4">
    <name type="scientific">Anisakis simplex</name>
    <name type="common">Herring worm</name>
    <dbReference type="NCBI Taxonomy" id="6269"/>
    <lineage>
        <taxon>Eukaryota</taxon>
        <taxon>Metazoa</taxon>
        <taxon>Ecdysozoa</taxon>
        <taxon>Nematoda</taxon>
        <taxon>Chromadorea</taxon>
        <taxon>Rhabditida</taxon>
        <taxon>Spirurina</taxon>
        <taxon>Ascaridomorpha</taxon>
        <taxon>Ascaridoidea</taxon>
        <taxon>Anisakidae</taxon>
        <taxon>Anisakis</taxon>
        <taxon>Anisakis simplex complex</taxon>
    </lineage>
</organism>
<dbReference type="PANTHER" id="PTHR22619:SF1">
    <property type="entry name" value="ZINC FINGER SWIM DOMAIN-CONTAINING PROTEIN 8"/>
    <property type="match status" value="1"/>
</dbReference>
<gene>
    <name evidence="2" type="ORF">ASIM_LOCUS3574</name>
</gene>
<reference evidence="4" key="1">
    <citation type="submission" date="2017-02" db="UniProtKB">
        <authorList>
            <consortium name="WormBaseParasite"/>
        </authorList>
    </citation>
    <scope>IDENTIFICATION</scope>
</reference>
<dbReference type="Proteomes" id="UP000267096">
    <property type="component" value="Unassembled WGS sequence"/>
</dbReference>
<reference evidence="2 3" key="2">
    <citation type="submission" date="2018-11" db="EMBL/GenBank/DDBJ databases">
        <authorList>
            <consortium name="Pathogen Informatics"/>
        </authorList>
    </citation>
    <scope>NUCLEOTIDE SEQUENCE [LARGE SCALE GENOMIC DNA]</scope>
</reference>
<evidence type="ECO:0000313" key="2">
    <source>
        <dbReference type="EMBL" id="VDK21925.1"/>
    </source>
</evidence>
<protein>
    <submittedName>
        <fullName evidence="4">Terpenoid synthase</fullName>
    </submittedName>
</protein>
<evidence type="ECO:0000313" key="3">
    <source>
        <dbReference type="Proteomes" id="UP000267096"/>
    </source>
</evidence>
<accession>A0A0M3J844</accession>
<dbReference type="WBParaSite" id="ASIM_0000374401-mRNA-1">
    <property type="protein sequence ID" value="ASIM_0000374401-mRNA-1"/>
    <property type="gene ID" value="ASIM_0000374401"/>
</dbReference>
<dbReference type="GO" id="GO:0031462">
    <property type="term" value="C:Cul2-RING ubiquitin ligase complex"/>
    <property type="evidence" value="ECO:0007669"/>
    <property type="project" value="TreeGrafter"/>
</dbReference>
<dbReference type="PANTHER" id="PTHR22619">
    <property type="entry name" value="ZINC FINGER SWIM DOMAIN CONTAINING PROTEIN 4, 5, 6"/>
    <property type="match status" value="1"/>
</dbReference>
<sequence length="286" mass="32530">MSYIVVNQISDFELHFRTIFLVQSLIKEPETHRLAFTLALHALQLPRGPAATKFLEVKLYHLEAELVNLLRRLEIGAYELQLIRDRARIFVMNASIFASSPHARVLPISLAHYLLDALSYSHNITSSYQGRRSSSGITTRSSAQRRPSDEELAVKVALEALGMKLMVSEADNPMLCESTRRQRGELAITMLMRYKDCTEKLAVVLDQLLDPTMHHMYKDHQSNAAYYLEQDAVHVKLYGGQRPQYPYHGQRSDWLKECLDNESGSLNRLLIAEAANSTNFLSAIIL</sequence>
<proteinExistence type="predicted"/>
<dbReference type="AlphaFoldDB" id="A0A0M3J844"/>
<feature type="region of interest" description="Disordered" evidence="1">
    <location>
        <begin position="129"/>
        <end position="148"/>
    </location>
</feature>